<gene>
    <name evidence="2" type="ORF">SAMN05444340_104352</name>
</gene>
<dbReference type="AlphaFoldDB" id="A0A1H3I407"/>
<feature type="chain" id="PRO_5011592800" description="DUF4157 domain-containing protein" evidence="1">
    <location>
        <begin position="18"/>
        <end position="234"/>
    </location>
</feature>
<sequence length="234" mass="26343">MRAAIVLALLFALAACGRPLTQNETAYLKALNGETLDVGRMRLVDGHFAGSLSYTIPVRPRTTCQERIWPPVLQERRVEVSPAATVVFNTVMLRRDIYRPDLMAGFPERIDLFQAMLLAHEAVHVWQWQNRDRTRYHPLRGLGEHAGGRDPYLFDADEMPDFLDFGYEQQGAIVEEYVCCRLLDPEAPRTARLRALIGQHMPVDGLDAVLDGPQVRLPWSGGRTQGICRPGHTG</sequence>
<reference evidence="2 3" key="1">
    <citation type="submission" date="2016-10" db="EMBL/GenBank/DDBJ databases">
        <authorList>
            <person name="de Groot N.N."/>
        </authorList>
    </citation>
    <scope>NUCLEOTIDE SEQUENCE [LARGE SCALE GENOMIC DNA]</scope>
    <source>
        <strain evidence="2 3">DSM 26880</strain>
    </source>
</reference>
<organism evidence="2 3">
    <name type="scientific">Citreimonas salinaria</name>
    <dbReference type="NCBI Taxonomy" id="321339"/>
    <lineage>
        <taxon>Bacteria</taxon>
        <taxon>Pseudomonadati</taxon>
        <taxon>Pseudomonadota</taxon>
        <taxon>Alphaproteobacteria</taxon>
        <taxon>Rhodobacterales</taxon>
        <taxon>Roseobacteraceae</taxon>
        <taxon>Citreimonas</taxon>
    </lineage>
</organism>
<evidence type="ECO:0000256" key="1">
    <source>
        <dbReference type="SAM" id="SignalP"/>
    </source>
</evidence>
<feature type="signal peptide" evidence="1">
    <location>
        <begin position="1"/>
        <end position="17"/>
    </location>
</feature>
<evidence type="ECO:0008006" key="4">
    <source>
        <dbReference type="Google" id="ProtNLM"/>
    </source>
</evidence>
<dbReference type="Proteomes" id="UP000199286">
    <property type="component" value="Unassembled WGS sequence"/>
</dbReference>
<name>A0A1H3I407_9RHOB</name>
<dbReference type="STRING" id="321339.SAMN05444340_104352"/>
<protein>
    <recommendedName>
        <fullName evidence="4">DUF4157 domain-containing protein</fullName>
    </recommendedName>
</protein>
<evidence type="ECO:0000313" key="2">
    <source>
        <dbReference type="EMBL" id="SDY22436.1"/>
    </source>
</evidence>
<evidence type="ECO:0000313" key="3">
    <source>
        <dbReference type="Proteomes" id="UP000199286"/>
    </source>
</evidence>
<proteinExistence type="predicted"/>
<dbReference type="EMBL" id="FNPF01000004">
    <property type="protein sequence ID" value="SDY22436.1"/>
    <property type="molecule type" value="Genomic_DNA"/>
</dbReference>
<dbReference type="RefSeq" id="WP_089881838.1">
    <property type="nucleotide sequence ID" value="NZ_FNPF01000004.1"/>
</dbReference>
<accession>A0A1H3I407</accession>
<keyword evidence="3" id="KW-1185">Reference proteome</keyword>
<dbReference type="OrthoDB" id="8686772at2"/>
<keyword evidence="1" id="KW-0732">Signal</keyword>
<dbReference type="PROSITE" id="PS51257">
    <property type="entry name" value="PROKAR_LIPOPROTEIN"/>
    <property type="match status" value="1"/>
</dbReference>